<protein>
    <submittedName>
        <fullName evidence="2">Uncharacterized protein</fullName>
    </submittedName>
</protein>
<evidence type="ECO:0000256" key="1">
    <source>
        <dbReference type="SAM" id="Phobius"/>
    </source>
</evidence>
<proteinExistence type="predicted"/>
<reference evidence="2" key="1">
    <citation type="submission" date="2023-05" db="EMBL/GenBank/DDBJ databases">
        <title>Comparative genomics of Bacillaceae isolates and their secondary metabolite potential.</title>
        <authorList>
            <person name="Song L."/>
            <person name="Nielsen L.J."/>
            <person name="Mohite O."/>
            <person name="Xu X."/>
            <person name="Weber T."/>
            <person name="Kovacs A.T."/>
        </authorList>
    </citation>
    <scope>NUCLEOTIDE SEQUENCE</scope>
    <source>
        <strain evidence="2">XLM17</strain>
    </source>
</reference>
<dbReference type="KEGG" id="nnv:QNH39_10135"/>
<keyword evidence="1" id="KW-0812">Transmembrane</keyword>
<organism evidence="2 3">
    <name type="scientific">Neobacillus novalis</name>
    <dbReference type="NCBI Taxonomy" id="220687"/>
    <lineage>
        <taxon>Bacteria</taxon>
        <taxon>Bacillati</taxon>
        <taxon>Bacillota</taxon>
        <taxon>Bacilli</taxon>
        <taxon>Bacillales</taxon>
        <taxon>Bacillaceae</taxon>
        <taxon>Neobacillus</taxon>
    </lineage>
</organism>
<keyword evidence="3" id="KW-1185">Reference proteome</keyword>
<sequence length="51" mass="5887">MAKWLPSSIKWLLFTFFSSVLTYCFTGLSTITICTFLTGFIFSIGYLYKNN</sequence>
<feature type="transmembrane region" description="Helical" evidence="1">
    <location>
        <begin position="20"/>
        <end position="48"/>
    </location>
</feature>
<name>A0AA95SAJ4_9BACI</name>
<gene>
    <name evidence="2" type="ORF">QNH39_10135</name>
</gene>
<dbReference type="RefSeq" id="WP_156482165.1">
    <property type="nucleotide sequence ID" value="NZ_CP126114.1"/>
</dbReference>
<keyword evidence="1" id="KW-1133">Transmembrane helix</keyword>
<dbReference type="Proteomes" id="UP001178288">
    <property type="component" value="Chromosome"/>
</dbReference>
<evidence type="ECO:0000313" key="2">
    <source>
        <dbReference type="EMBL" id="WHY88170.1"/>
    </source>
</evidence>
<accession>A0AA95SAJ4</accession>
<dbReference type="EMBL" id="CP126114">
    <property type="protein sequence ID" value="WHY88170.1"/>
    <property type="molecule type" value="Genomic_DNA"/>
</dbReference>
<evidence type="ECO:0000313" key="3">
    <source>
        <dbReference type="Proteomes" id="UP001178288"/>
    </source>
</evidence>
<dbReference type="AlphaFoldDB" id="A0AA95SAJ4"/>
<keyword evidence="1" id="KW-0472">Membrane</keyword>